<evidence type="ECO:0000256" key="6">
    <source>
        <dbReference type="RuleBase" id="RU363126"/>
    </source>
</evidence>
<comment type="subcellular location">
    <subcellularLocation>
        <location evidence="6">Cell membrane</location>
        <topology evidence="6">Multi-pass membrane protein</topology>
    </subcellularLocation>
    <subcellularLocation>
        <location evidence="1">Membrane</location>
    </subcellularLocation>
</comment>
<dbReference type="EMBL" id="LRGB01003123">
    <property type="protein sequence ID" value="KZS04560.1"/>
    <property type="molecule type" value="Genomic_DNA"/>
</dbReference>
<comment type="caution">
    <text evidence="7">The sequence shown here is derived from an EMBL/GenBank/DDBJ whole genome shotgun (WGS) entry which is preliminary data.</text>
</comment>
<keyword evidence="2 6" id="KW-0812">Transmembrane</keyword>
<comment type="similarity">
    <text evidence="5 6">Belongs to the anion channel-forming bestrophin (TC 1.A.46) family. Calcium-sensitive chloride channel subfamily.</text>
</comment>
<dbReference type="GO" id="GO:0034707">
    <property type="term" value="C:chloride channel complex"/>
    <property type="evidence" value="ECO:0007669"/>
    <property type="project" value="UniProtKB-KW"/>
</dbReference>
<dbReference type="Proteomes" id="UP000076858">
    <property type="component" value="Unassembled WGS sequence"/>
</dbReference>
<keyword evidence="6" id="KW-0869">Chloride channel</keyword>
<dbReference type="Pfam" id="PF01062">
    <property type="entry name" value="Bestrophin"/>
    <property type="match status" value="1"/>
</dbReference>
<keyword evidence="6" id="KW-1003">Cell membrane</keyword>
<keyword evidence="6" id="KW-0407">Ion channel</keyword>
<evidence type="ECO:0000256" key="2">
    <source>
        <dbReference type="ARBA" id="ARBA00022692"/>
    </source>
</evidence>
<evidence type="ECO:0000313" key="8">
    <source>
        <dbReference type="Proteomes" id="UP000076858"/>
    </source>
</evidence>
<keyword evidence="6" id="KW-0813">Transport</keyword>
<sequence>MHTATREAVRPVPKPRTTMQKIGNALRLSKKFSWDYKDFETPTASHFGENIKILFRWQGSIYCLVWKEFLVYMSLYISITVVHDFALTDIDKHHFEDLAAYCSKFVSSLQIVLLLGFFTSTAMQRWFSLVNSIPGTSKVTAYFVNSLKENQPDGEAIVQQYARWIVLSWTLVFRLVCPGLKEVFPDLMSLQNEGLLLEHERLRLEMEPSVKNHSLIVVNWNLGLLRVCARKGMYYVPADYTKNLDCLMLFKKTCNNTIKFASKNIPYALIQAVTIAVYAYGLASLMARMPSKLAPDGTWESTAVSFISGYFPVANFIPFFLFYSWLKFGRMASYPFGEDKDDIDVKRLLYSHIEDAIRLQSIYVEASPIEKVVMTSIRNPSHLWIDHATMRMSDERRQSFGDTLN</sequence>
<dbReference type="InterPro" id="IPR000615">
    <property type="entry name" value="Bestrophin"/>
</dbReference>
<evidence type="ECO:0000256" key="5">
    <source>
        <dbReference type="ARBA" id="ARBA00034769"/>
    </source>
</evidence>
<dbReference type="GO" id="GO:0005886">
    <property type="term" value="C:plasma membrane"/>
    <property type="evidence" value="ECO:0007669"/>
    <property type="project" value="UniProtKB-SubCell"/>
</dbReference>
<keyword evidence="8" id="KW-1185">Reference proteome</keyword>
<evidence type="ECO:0000256" key="1">
    <source>
        <dbReference type="ARBA" id="ARBA00004370"/>
    </source>
</evidence>
<name>A0A0P5DEK2_9CRUS</name>
<dbReference type="OrthoDB" id="201595at2759"/>
<dbReference type="GO" id="GO:0005254">
    <property type="term" value="F:chloride channel activity"/>
    <property type="evidence" value="ECO:0007669"/>
    <property type="project" value="UniProtKB-KW"/>
</dbReference>
<dbReference type="PANTHER" id="PTHR10736:SF0">
    <property type="entry name" value="BESTROPHIN HOMOLOG"/>
    <property type="match status" value="1"/>
</dbReference>
<reference evidence="7 8" key="1">
    <citation type="submission" date="2016-03" db="EMBL/GenBank/DDBJ databases">
        <title>EvidentialGene: Evidence-directed Construction of Genes on Genomes.</title>
        <authorList>
            <person name="Gilbert D.G."/>
            <person name="Choi J.-H."/>
            <person name="Mockaitis K."/>
            <person name="Colbourne J."/>
            <person name="Pfrender M."/>
        </authorList>
    </citation>
    <scope>NUCLEOTIDE SEQUENCE [LARGE SCALE GENOMIC DNA]</scope>
    <source>
        <strain evidence="7 8">Xinb3</strain>
        <tissue evidence="7">Complete organism</tissue>
    </source>
</reference>
<comment type="function">
    <text evidence="6">Forms chloride channels.</text>
</comment>
<dbReference type="PANTHER" id="PTHR10736">
    <property type="entry name" value="BESTROPHIN"/>
    <property type="match status" value="1"/>
</dbReference>
<keyword evidence="6" id="KW-0406">Ion transport</keyword>
<dbReference type="InterPro" id="IPR021134">
    <property type="entry name" value="Bestrophin-like"/>
</dbReference>
<feature type="transmembrane region" description="Helical" evidence="6">
    <location>
        <begin position="307"/>
        <end position="326"/>
    </location>
</feature>
<feature type="transmembrane region" description="Helical" evidence="6">
    <location>
        <begin position="69"/>
        <end position="86"/>
    </location>
</feature>
<proteinExistence type="inferred from homology"/>
<protein>
    <recommendedName>
        <fullName evidence="6">Bestrophin homolog</fullName>
    </recommendedName>
</protein>
<keyword evidence="3 6" id="KW-1133">Transmembrane helix</keyword>
<accession>A0A0P5DEK2</accession>
<keyword evidence="4 6" id="KW-0472">Membrane</keyword>
<keyword evidence="6" id="KW-0868">Chloride</keyword>
<organism evidence="7 8">
    <name type="scientific">Daphnia magna</name>
    <dbReference type="NCBI Taxonomy" id="35525"/>
    <lineage>
        <taxon>Eukaryota</taxon>
        <taxon>Metazoa</taxon>
        <taxon>Ecdysozoa</taxon>
        <taxon>Arthropoda</taxon>
        <taxon>Crustacea</taxon>
        <taxon>Branchiopoda</taxon>
        <taxon>Diplostraca</taxon>
        <taxon>Cladocera</taxon>
        <taxon>Anomopoda</taxon>
        <taxon>Daphniidae</taxon>
        <taxon>Daphnia</taxon>
    </lineage>
</organism>
<dbReference type="STRING" id="35525.A0A0P5DEK2"/>
<evidence type="ECO:0000313" key="7">
    <source>
        <dbReference type="EMBL" id="KZS04560.1"/>
    </source>
</evidence>
<feature type="transmembrane region" description="Helical" evidence="6">
    <location>
        <begin position="267"/>
        <end position="287"/>
    </location>
</feature>
<evidence type="ECO:0000256" key="4">
    <source>
        <dbReference type="ARBA" id="ARBA00023136"/>
    </source>
</evidence>
<dbReference type="AlphaFoldDB" id="A0A0P5DEK2"/>
<evidence type="ECO:0000256" key="3">
    <source>
        <dbReference type="ARBA" id="ARBA00022989"/>
    </source>
</evidence>
<feature type="transmembrane region" description="Helical" evidence="6">
    <location>
        <begin position="98"/>
        <end position="118"/>
    </location>
</feature>
<gene>
    <name evidence="7" type="ORF">APZ42_032879</name>
</gene>